<gene>
    <name evidence="3" type="ORF">P43SY_007163</name>
</gene>
<feature type="domain" description="MPN" evidence="2">
    <location>
        <begin position="6"/>
        <end position="138"/>
    </location>
</feature>
<evidence type="ECO:0000259" key="2">
    <source>
        <dbReference type="PROSITE" id="PS50249"/>
    </source>
</evidence>
<dbReference type="EMBL" id="JAKCXM010000285">
    <property type="protein sequence ID" value="KAJ0396673.1"/>
    <property type="molecule type" value="Genomic_DNA"/>
</dbReference>
<evidence type="ECO:0000313" key="4">
    <source>
        <dbReference type="Proteomes" id="UP001209570"/>
    </source>
</evidence>
<dbReference type="InterPro" id="IPR005366">
    <property type="entry name" value="EMC8/9"/>
</dbReference>
<dbReference type="PROSITE" id="PS50249">
    <property type="entry name" value="MPN"/>
    <property type="match status" value="1"/>
</dbReference>
<sequence length="204" mass="22661">MNMADYRLFPEAYVKLLLHVSKHASSTCGGLLIGEESGSVVEISDVVPLFHHDAPLAPLTEVACTMVDTWCQRVGKKILGYYHANAVGLEAQPALSFSGEKIADHIEGITPRACVLMVENAQLHGEAKTGVQLLLKDAKRGWTRVDNRLHLSEETSGDRSPVKLFTRALKQNVQDEIVDMDDHFENVAKDWRNPHVLQLLKLNV</sequence>
<reference evidence="3" key="1">
    <citation type="submission" date="2021-12" db="EMBL/GenBank/DDBJ databases">
        <title>Prjna785345.</title>
        <authorList>
            <person name="Rujirawat T."/>
            <person name="Krajaejun T."/>
        </authorList>
    </citation>
    <scope>NUCLEOTIDE SEQUENCE</scope>
    <source>
        <strain evidence="3">Pi057C3</strain>
    </source>
</reference>
<name>A0AAD5LXJ5_PYTIN</name>
<dbReference type="GO" id="GO:0072546">
    <property type="term" value="C:EMC complex"/>
    <property type="evidence" value="ECO:0007669"/>
    <property type="project" value="InterPro"/>
</dbReference>
<organism evidence="3 4">
    <name type="scientific">Pythium insidiosum</name>
    <name type="common">Pythiosis disease agent</name>
    <dbReference type="NCBI Taxonomy" id="114742"/>
    <lineage>
        <taxon>Eukaryota</taxon>
        <taxon>Sar</taxon>
        <taxon>Stramenopiles</taxon>
        <taxon>Oomycota</taxon>
        <taxon>Peronosporomycetes</taxon>
        <taxon>Pythiales</taxon>
        <taxon>Pythiaceae</taxon>
        <taxon>Pythium</taxon>
    </lineage>
</organism>
<dbReference type="AlphaFoldDB" id="A0AAD5LXJ5"/>
<dbReference type="Proteomes" id="UP001209570">
    <property type="component" value="Unassembled WGS sequence"/>
</dbReference>
<proteinExistence type="inferred from homology"/>
<protein>
    <recommendedName>
        <fullName evidence="2">MPN domain-containing protein</fullName>
    </recommendedName>
</protein>
<dbReference type="PANTHER" id="PTHR12941:SF10">
    <property type="entry name" value="ER MEMBRANE PROTEIN COMPLEX SUBUNIT 8_9 HOMOLOG"/>
    <property type="match status" value="1"/>
</dbReference>
<dbReference type="InterPro" id="IPR037518">
    <property type="entry name" value="MPN"/>
</dbReference>
<dbReference type="PANTHER" id="PTHR12941">
    <property type="entry name" value="ER MEMBRANE PROTEIN COMPLEX"/>
    <property type="match status" value="1"/>
</dbReference>
<comment type="similarity">
    <text evidence="1">Belongs to the EMC8/EMC9 family.</text>
</comment>
<evidence type="ECO:0000313" key="3">
    <source>
        <dbReference type="EMBL" id="KAJ0396673.1"/>
    </source>
</evidence>
<comment type="caution">
    <text evidence="3">The sequence shown here is derived from an EMBL/GenBank/DDBJ whole genome shotgun (WGS) entry which is preliminary data.</text>
</comment>
<keyword evidence="4" id="KW-1185">Reference proteome</keyword>
<accession>A0AAD5LXJ5</accession>
<evidence type="ECO:0000256" key="1">
    <source>
        <dbReference type="ARBA" id="ARBA00007461"/>
    </source>
</evidence>
<dbReference type="Pfam" id="PF03665">
    <property type="entry name" value="UPF0172"/>
    <property type="match status" value="1"/>
</dbReference>
<dbReference type="CDD" id="cd08060">
    <property type="entry name" value="MPN_UPF0172"/>
    <property type="match status" value="1"/>
</dbReference>